<feature type="non-terminal residue" evidence="1">
    <location>
        <position position="1"/>
    </location>
</feature>
<feature type="non-terminal residue" evidence="1">
    <location>
        <position position="65"/>
    </location>
</feature>
<comment type="caution">
    <text evidence="1">The sequence shown here is derived from an EMBL/GenBank/DDBJ whole genome shotgun (WGS) entry which is preliminary data.</text>
</comment>
<accession>A0AA38BM78</accession>
<dbReference type="Proteomes" id="UP000824469">
    <property type="component" value="Unassembled WGS sequence"/>
</dbReference>
<gene>
    <name evidence="1" type="ORF">KI387_031712</name>
</gene>
<name>A0AA38BM78_TAXCH</name>
<dbReference type="EMBL" id="JAHRHJ020003813">
    <property type="protein sequence ID" value="KAH9287595.1"/>
    <property type="molecule type" value="Genomic_DNA"/>
</dbReference>
<dbReference type="AlphaFoldDB" id="A0AA38BM78"/>
<keyword evidence="2" id="KW-1185">Reference proteome</keyword>
<protein>
    <submittedName>
        <fullName evidence="1">Uncharacterized protein</fullName>
    </submittedName>
</protein>
<evidence type="ECO:0000313" key="2">
    <source>
        <dbReference type="Proteomes" id="UP000824469"/>
    </source>
</evidence>
<reference evidence="1 2" key="1">
    <citation type="journal article" date="2021" name="Nat. Plants">
        <title>The Taxus genome provides insights into paclitaxel biosynthesis.</title>
        <authorList>
            <person name="Xiong X."/>
            <person name="Gou J."/>
            <person name="Liao Q."/>
            <person name="Li Y."/>
            <person name="Zhou Q."/>
            <person name="Bi G."/>
            <person name="Li C."/>
            <person name="Du R."/>
            <person name="Wang X."/>
            <person name="Sun T."/>
            <person name="Guo L."/>
            <person name="Liang H."/>
            <person name="Lu P."/>
            <person name="Wu Y."/>
            <person name="Zhang Z."/>
            <person name="Ro D.K."/>
            <person name="Shang Y."/>
            <person name="Huang S."/>
            <person name="Yan J."/>
        </authorList>
    </citation>
    <scope>NUCLEOTIDE SEQUENCE [LARGE SCALE GENOMIC DNA]</scope>
    <source>
        <strain evidence="1">Ta-2019</strain>
    </source>
</reference>
<organism evidence="1 2">
    <name type="scientific">Taxus chinensis</name>
    <name type="common">Chinese yew</name>
    <name type="synonym">Taxus wallichiana var. chinensis</name>
    <dbReference type="NCBI Taxonomy" id="29808"/>
    <lineage>
        <taxon>Eukaryota</taxon>
        <taxon>Viridiplantae</taxon>
        <taxon>Streptophyta</taxon>
        <taxon>Embryophyta</taxon>
        <taxon>Tracheophyta</taxon>
        <taxon>Spermatophyta</taxon>
        <taxon>Pinopsida</taxon>
        <taxon>Pinidae</taxon>
        <taxon>Conifers II</taxon>
        <taxon>Cupressales</taxon>
        <taxon>Taxaceae</taxon>
        <taxon>Taxus</taxon>
    </lineage>
</organism>
<evidence type="ECO:0000313" key="1">
    <source>
        <dbReference type="EMBL" id="KAH9287595.1"/>
    </source>
</evidence>
<proteinExistence type="predicted"/>
<sequence length="65" mass="7650">LHPKHRTKDSKKSMANVKTEREVEIEDYSNVYERLGCMATNMYGAAEEEEMSKLFQIRVQIKKTK</sequence>